<feature type="domain" description="Mur ligase C-terminal" evidence="12">
    <location>
        <begin position="355"/>
        <end position="477"/>
    </location>
</feature>
<dbReference type="SUPFAM" id="SSF53623">
    <property type="entry name" value="MurD-like peptide ligases, catalytic domain"/>
    <property type="match status" value="1"/>
</dbReference>
<dbReference type="InterPro" id="IPR035911">
    <property type="entry name" value="MurE/MurF_N"/>
</dbReference>
<dbReference type="Pfam" id="PF02875">
    <property type="entry name" value="Mur_ligase_C"/>
    <property type="match status" value="1"/>
</dbReference>
<sequence length="491" mass="52894">MSKQTAYVWHKDNLQQATAGRWHQPPVDIRATRIITDTRQIVVGDVFLAIRGERFDAHDFVATAKQNGAVAAIVEREVECDIPQLVVADSRLALGHLGKFRRDQHTDLTVVALTGSSGKTTTKEMLGSILGQIAPTLITRGNLNNDLGVPMMLLELTDEHRFLVVELGANHVGEIAYTAGLVRPDVAMVLNIGTAHLGEFGGRENIAKAKAEIYSALTEQGVAVLPFADEFYEELSAAAKQFTQRTISFGERSVPLKTANLAKADYEMLSLQGVETVQMMGDVFADEVEALTTHSCFDLVLNPDIDTLQSLPVQLPFIGEHNVANAQAAAAAAVALGIDLPTIVQGLTNATPPKGRLTRVAFGNHSLLDDTYNANPTSMLTAASVLEAEQGIKILVMGDIFELGDASVDEHTKLGEKIATLAIDHVLTVGTHMAHTAQAINRHKMIAKHYADKPSLLIDLQNLLKTGQATVLFKGSRGMAMESLIADLTAC</sequence>
<dbReference type="GO" id="GO:0009252">
    <property type="term" value="P:peptidoglycan biosynthetic process"/>
    <property type="evidence" value="ECO:0007669"/>
    <property type="project" value="UniProtKB-UniRule"/>
</dbReference>
<keyword evidence="9 10" id="KW-0961">Cell wall biogenesis/degradation</keyword>
<dbReference type="AlphaFoldDB" id="A0A448GVB6"/>
<comment type="pathway">
    <text evidence="10">Cell wall biogenesis; peptidoglycan biosynthesis.</text>
</comment>
<dbReference type="GO" id="GO:0051301">
    <property type="term" value="P:cell division"/>
    <property type="evidence" value="ECO:0007669"/>
    <property type="project" value="UniProtKB-KW"/>
</dbReference>
<dbReference type="OrthoDB" id="9801978at2"/>
<dbReference type="SUPFAM" id="SSF53244">
    <property type="entry name" value="MurD-like peptide ligases, peptide-binding domain"/>
    <property type="match status" value="1"/>
</dbReference>
<evidence type="ECO:0000259" key="11">
    <source>
        <dbReference type="Pfam" id="PF01225"/>
    </source>
</evidence>
<comment type="catalytic activity">
    <reaction evidence="10">
        <text>D-alanyl-D-alanine + UDP-N-acetyl-alpha-D-muramoyl-L-alanyl-gamma-D-glutamyl-meso-2,6-diaminopimelate + ATP = UDP-N-acetyl-alpha-D-muramoyl-L-alanyl-gamma-D-glutamyl-meso-2,6-diaminopimeloyl-D-alanyl-D-alanine + ADP + phosphate + H(+)</text>
        <dbReference type="Rhea" id="RHEA:28374"/>
        <dbReference type="ChEBI" id="CHEBI:15378"/>
        <dbReference type="ChEBI" id="CHEBI:30616"/>
        <dbReference type="ChEBI" id="CHEBI:43474"/>
        <dbReference type="ChEBI" id="CHEBI:57822"/>
        <dbReference type="ChEBI" id="CHEBI:61386"/>
        <dbReference type="ChEBI" id="CHEBI:83905"/>
        <dbReference type="ChEBI" id="CHEBI:456216"/>
        <dbReference type="EC" id="6.3.2.10"/>
    </reaction>
</comment>
<keyword evidence="5 10" id="KW-0067">ATP-binding</keyword>
<dbReference type="GO" id="GO:0071555">
    <property type="term" value="P:cell wall organization"/>
    <property type="evidence" value="ECO:0007669"/>
    <property type="project" value="UniProtKB-KW"/>
</dbReference>
<evidence type="ECO:0000256" key="2">
    <source>
        <dbReference type="ARBA" id="ARBA00022598"/>
    </source>
</evidence>
<dbReference type="Gene3D" id="3.40.1190.10">
    <property type="entry name" value="Mur-like, catalytic domain"/>
    <property type="match status" value="1"/>
</dbReference>
<dbReference type="InterPro" id="IPR036615">
    <property type="entry name" value="Mur_ligase_C_dom_sf"/>
</dbReference>
<feature type="binding site" evidence="10">
    <location>
        <begin position="115"/>
        <end position="121"/>
    </location>
    <ligand>
        <name>ATP</name>
        <dbReference type="ChEBI" id="CHEBI:30616"/>
    </ligand>
</feature>
<dbReference type="Proteomes" id="UP000274100">
    <property type="component" value="Chromosome"/>
</dbReference>
<dbReference type="UniPathway" id="UPA00219"/>
<organism evidence="14 15">
    <name type="scientific">Moraxella cuniculi</name>
    <dbReference type="NCBI Taxonomy" id="34061"/>
    <lineage>
        <taxon>Bacteria</taxon>
        <taxon>Pseudomonadati</taxon>
        <taxon>Pseudomonadota</taxon>
        <taxon>Gammaproteobacteria</taxon>
        <taxon>Moraxellales</taxon>
        <taxon>Moraxellaceae</taxon>
        <taxon>Moraxella</taxon>
    </lineage>
</organism>
<dbReference type="InterPro" id="IPR005863">
    <property type="entry name" value="UDP-N-AcMur_synth"/>
</dbReference>
<evidence type="ECO:0000256" key="1">
    <source>
        <dbReference type="ARBA" id="ARBA00022490"/>
    </source>
</evidence>
<evidence type="ECO:0000256" key="8">
    <source>
        <dbReference type="ARBA" id="ARBA00023306"/>
    </source>
</evidence>
<dbReference type="HAMAP" id="MF_02019">
    <property type="entry name" value="MurF"/>
    <property type="match status" value="1"/>
</dbReference>
<dbReference type="GO" id="GO:0005524">
    <property type="term" value="F:ATP binding"/>
    <property type="evidence" value="ECO:0007669"/>
    <property type="project" value="UniProtKB-UniRule"/>
</dbReference>
<dbReference type="RefSeq" id="WP_126330052.1">
    <property type="nucleotide sequence ID" value="NZ_LR134343.1"/>
</dbReference>
<dbReference type="Pfam" id="PF01225">
    <property type="entry name" value="Mur_ligase"/>
    <property type="match status" value="1"/>
</dbReference>
<evidence type="ECO:0000259" key="12">
    <source>
        <dbReference type="Pfam" id="PF02875"/>
    </source>
</evidence>
<keyword evidence="8 10" id="KW-0131">Cell cycle</keyword>
<keyword evidence="2 10" id="KW-0436">Ligase</keyword>
<dbReference type="GO" id="GO:0008360">
    <property type="term" value="P:regulation of cell shape"/>
    <property type="evidence" value="ECO:0007669"/>
    <property type="project" value="UniProtKB-KW"/>
</dbReference>
<keyword evidence="4 10" id="KW-0547">Nucleotide-binding</keyword>
<dbReference type="InterPro" id="IPR051046">
    <property type="entry name" value="MurCDEF_CellWall_CoF430Synth"/>
</dbReference>
<keyword evidence="1 10" id="KW-0963">Cytoplasm</keyword>
<evidence type="ECO:0000256" key="10">
    <source>
        <dbReference type="HAMAP-Rule" id="MF_02019"/>
    </source>
</evidence>
<name>A0A448GVB6_9GAMM</name>
<comment type="similarity">
    <text evidence="10">Belongs to the MurCDEF family. MurF subfamily.</text>
</comment>
<dbReference type="Gene3D" id="3.40.1390.10">
    <property type="entry name" value="MurE/MurF, N-terminal domain"/>
    <property type="match status" value="1"/>
</dbReference>
<keyword evidence="7 10" id="KW-0573">Peptidoglycan synthesis</keyword>
<dbReference type="InterPro" id="IPR000713">
    <property type="entry name" value="Mur_ligase_N"/>
</dbReference>
<evidence type="ECO:0000256" key="9">
    <source>
        <dbReference type="ARBA" id="ARBA00023316"/>
    </source>
</evidence>
<protein>
    <recommendedName>
        <fullName evidence="10">UDP-N-acetylmuramoyl-tripeptide--D-alanyl-D-alanine ligase</fullName>
        <ecNumber evidence="10">6.3.2.10</ecNumber>
    </recommendedName>
    <alternativeName>
        <fullName evidence="10">D-alanyl-D-alanine-adding enzyme</fullName>
    </alternativeName>
</protein>
<gene>
    <name evidence="10 14" type="primary">murF</name>
    <name evidence="14" type="ORF">NCTC10297_00638</name>
</gene>
<feature type="domain" description="Mur ligase central" evidence="13">
    <location>
        <begin position="114"/>
        <end position="333"/>
    </location>
</feature>
<evidence type="ECO:0000256" key="3">
    <source>
        <dbReference type="ARBA" id="ARBA00022618"/>
    </source>
</evidence>
<keyword evidence="3 10" id="KW-0132">Cell division</keyword>
<evidence type="ECO:0000256" key="5">
    <source>
        <dbReference type="ARBA" id="ARBA00022840"/>
    </source>
</evidence>
<dbReference type="PANTHER" id="PTHR43024:SF1">
    <property type="entry name" value="UDP-N-ACETYLMURAMOYL-TRIPEPTIDE--D-ALANYL-D-ALANINE LIGASE"/>
    <property type="match status" value="1"/>
</dbReference>
<dbReference type="InterPro" id="IPR036565">
    <property type="entry name" value="Mur-like_cat_sf"/>
</dbReference>
<keyword evidence="6 10" id="KW-0133">Cell shape</keyword>
<dbReference type="EMBL" id="LR134343">
    <property type="protein sequence ID" value="VEG12707.1"/>
    <property type="molecule type" value="Genomic_DNA"/>
</dbReference>
<comment type="function">
    <text evidence="10">Involved in cell wall formation. Catalyzes the final step in the synthesis of UDP-N-acetylmuramoyl-pentapeptide, the precursor of murein.</text>
</comment>
<evidence type="ECO:0000256" key="7">
    <source>
        <dbReference type="ARBA" id="ARBA00022984"/>
    </source>
</evidence>
<feature type="domain" description="Mur ligase N-terminal catalytic" evidence="11">
    <location>
        <begin position="34"/>
        <end position="81"/>
    </location>
</feature>
<evidence type="ECO:0000256" key="4">
    <source>
        <dbReference type="ARBA" id="ARBA00022741"/>
    </source>
</evidence>
<dbReference type="InterPro" id="IPR004101">
    <property type="entry name" value="Mur_ligase_C"/>
</dbReference>
<dbReference type="GO" id="GO:0008766">
    <property type="term" value="F:UDP-N-acetylmuramoylalanyl-D-glutamyl-2,6-diaminopimelate-D-alanyl-D-alanine ligase activity"/>
    <property type="evidence" value="ECO:0007669"/>
    <property type="project" value="RHEA"/>
</dbReference>
<evidence type="ECO:0000313" key="15">
    <source>
        <dbReference type="Proteomes" id="UP000274100"/>
    </source>
</evidence>
<evidence type="ECO:0000259" key="13">
    <source>
        <dbReference type="Pfam" id="PF08245"/>
    </source>
</evidence>
<reference evidence="14 15" key="1">
    <citation type="submission" date="2018-12" db="EMBL/GenBank/DDBJ databases">
        <authorList>
            <consortium name="Pathogen Informatics"/>
        </authorList>
    </citation>
    <scope>NUCLEOTIDE SEQUENCE [LARGE SCALE GENOMIC DNA]</scope>
    <source>
        <strain evidence="14 15">NCTC10297</strain>
    </source>
</reference>
<comment type="subcellular location">
    <subcellularLocation>
        <location evidence="10">Cytoplasm</location>
    </subcellularLocation>
</comment>
<dbReference type="InterPro" id="IPR013221">
    <property type="entry name" value="Mur_ligase_cen"/>
</dbReference>
<accession>A0A448GVB6</accession>
<evidence type="ECO:0000313" key="14">
    <source>
        <dbReference type="EMBL" id="VEG12707.1"/>
    </source>
</evidence>
<evidence type="ECO:0000256" key="6">
    <source>
        <dbReference type="ARBA" id="ARBA00022960"/>
    </source>
</evidence>
<proteinExistence type="inferred from homology"/>
<dbReference type="SUPFAM" id="SSF63418">
    <property type="entry name" value="MurE/MurF N-terminal domain"/>
    <property type="match status" value="1"/>
</dbReference>
<dbReference type="GO" id="GO:0047480">
    <property type="term" value="F:UDP-N-acetylmuramoyl-tripeptide-D-alanyl-D-alanine ligase activity"/>
    <property type="evidence" value="ECO:0007669"/>
    <property type="project" value="UniProtKB-UniRule"/>
</dbReference>
<dbReference type="GO" id="GO:0005737">
    <property type="term" value="C:cytoplasm"/>
    <property type="evidence" value="ECO:0007669"/>
    <property type="project" value="UniProtKB-SubCell"/>
</dbReference>
<dbReference type="KEGG" id="mcun:NCTC10297_00638"/>
<dbReference type="PANTHER" id="PTHR43024">
    <property type="entry name" value="UDP-N-ACETYLMURAMOYL-TRIPEPTIDE--D-ALANYL-D-ALANINE LIGASE"/>
    <property type="match status" value="1"/>
</dbReference>
<dbReference type="EC" id="6.3.2.10" evidence="10"/>
<dbReference type="Pfam" id="PF08245">
    <property type="entry name" value="Mur_ligase_M"/>
    <property type="match status" value="1"/>
</dbReference>
<dbReference type="Gene3D" id="3.90.190.20">
    <property type="entry name" value="Mur ligase, C-terminal domain"/>
    <property type="match status" value="1"/>
</dbReference>